<dbReference type="EMBL" id="FNUX01000012">
    <property type="protein sequence ID" value="SEF85224.1"/>
    <property type="molecule type" value="Genomic_DNA"/>
</dbReference>
<dbReference type="Proteomes" id="UP000236753">
    <property type="component" value="Unassembled WGS sequence"/>
</dbReference>
<sequence length="57" mass="6457">MTTSIDELRIEPITYDNATDAKVIDGTFIINTRLLLSTSSDGFRYEIISIRLLCLAY</sequence>
<gene>
    <name evidence="1" type="ORF">SAMN05216334_11226</name>
</gene>
<dbReference type="AlphaFoldDB" id="A0A1H5VDE2"/>
<accession>A0A1H5VDE2</accession>
<reference evidence="1 2" key="1">
    <citation type="submission" date="2016-10" db="EMBL/GenBank/DDBJ databases">
        <authorList>
            <person name="de Groot N.N."/>
        </authorList>
    </citation>
    <scope>NUCLEOTIDE SEQUENCE [LARGE SCALE GENOMIC DNA]</scope>
    <source>
        <strain evidence="1 2">Nm13</strain>
    </source>
</reference>
<evidence type="ECO:0000313" key="1">
    <source>
        <dbReference type="EMBL" id="SEF85224.1"/>
    </source>
</evidence>
<protein>
    <submittedName>
        <fullName evidence="1">Uncharacterized protein</fullName>
    </submittedName>
</protein>
<organism evidence="1 2">
    <name type="scientific">Nitrosomonas ureae</name>
    <dbReference type="NCBI Taxonomy" id="44577"/>
    <lineage>
        <taxon>Bacteria</taxon>
        <taxon>Pseudomonadati</taxon>
        <taxon>Pseudomonadota</taxon>
        <taxon>Betaproteobacteria</taxon>
        <taxon>Nitrosomonadales</taxon>
        <taxon>Nitrosomonadaceae</taxon>
        <taxon>Nitrosomonas</taxon>
    </lineage>
</organism>
<evidence type="ECO:0000313" key="2">
    <source>
        <dbReference type="Proteomes" id="UP000236753"/>
    </source>
</evidence>
<name>A0A1H5VDE2_9PROT</name>
<proteinExistence type="predicted"/>
<dbReference type="RefSeq" id="WP_181023793.1">
    <property type="nucleotide sequence ID" value="NZ_FNUX01000012.1"/>
</dbReference>